<proteinExistence type="predicted"/>
<evidence type="ECO:0000313" key="1">
    <source>
        <dbReference type="EMBL" id="KAL0156272.1"/>
    </source>
</evidence>
<keyword evidence="2" id="KW-1185">Reference proteome</keyword>
<evidence type="ECO:0000313" key="2">
    <source>
        <dbReference type="Proteomes" id="UP001529510"/>
    </source>
</evidence>
<protein>
    <submittedName>
        <fullName evidence="1">Uncharacterized protein</fullName>
    </submittedName>
</protein>
<organism evidence="1 2">
    <name type="scientific">Cirrhinus mrigala</name>
    <name type="common">Mrigala</name>
    <dbReference type="NCBI Taxonomy" id="683832"/>
    <lineage>
        <taxon>Eukaryota</taxon>
        <taxon>Metazoa</taxon>
        <taxon>Chordata</taxon>
        <taxon>Craniata</taxon>
        <taxon>Vertebrata</taxon>
        <taxon>Euteleostomi</taxon>
        <taxon>Actinopterygii</taxon>
        <taxon>Neopterygii</taxon>
        <taxon>Teleostei</taxon>
        <taxon>Ostariophysi</taxon>
        <taxon>Cypriniformes</taxon>
        <taxon>Cyprinidae</taxon>
        <taxon>Labeoninae</taxon>
        <taxon>Labeonini</taxon>
        <taxon>Cirrhinus</taxon>
    </lineage>
</organism>
<sequence length="89" mass="10263">MGEQSLLCELDLPPDMAFTDADSYSISLRSSYHGNNFSVVLDAHFMPREHVRPVSPSNLVLFQWQSGYDPENYLISHLQYQLSIYSQHK</sequence>
<feature type="non-terminal residue" evidence="1">
    <location>
        <position position="89"/>
    </location>
</feature>
<dbReference type="AlphaFoldDB" id="A0ABD0N269"/>
<name>A0ABD0N269_CIRMR</name>
<gene>
    <name evidence="1" type="ORF">M9458_047518</name>
</gene>
<dbReference type="Proteomes" id="UP001529510">
    <property type="component" value="Unassembled WGS sequence"/>
</dbReference>
<dbReference type="EMBL" id="JAMKFB020000024">
    <property type="protein sequence ID" value="KAL0156272.1"/>
    <property type="molecule type" value="Genomic_DNA"/>
</dbReference>
<comment type="caution">
    <text evidence="1">The sequence shown here is derived from an EMBL/GenBank/DDBJ whole genome shotgun (WGS) entry which is preliminary data.</text>
</comment>
<accession>A0ABD0N269</accession>
<reference evidence="1 2" key="1">
    <citation type="submission" date="2024-05" db="EMBL/GenBank/DDBJ databases">
        <title>Genome sequencing and assembly of Indian major carp, Cirrhinus mrigala (Hamilton, 1822).</title>
        <authorList>
            <person name="Mohindra V."/>
            <person name="Chowdhury L.M."/>
            <person name="Lal K."/>
            <person name="Jena J.K."/>
        </authorList>
    </citation>
    <scope>NUCLEOTIDE SEQUENCE [LARGE SCALE GENOMIC DNA]</scope>
    <source>
        <strain evidence="1">CM1030</strain>
        <tissue evidence="1">Blood</tissue>
    </source>
</reference>